<dbReference type="InterPro" id="IPR016181">
    <property type="entry name" value="Acyl_CoA_acyltransferase"/>
</dbReference>
<dbReference type="AlphaFoldDB" id="A0AAU9D9N9"/>
<dbReference type="Proteomes" id="UP001348817">
    <property type="component" value="Chromosome"/>
</dbReference>
<dbReference type="InterPro" id="IPR000182">
    <property type="entry name" value="GNAT_dom"/>
</dbReference>
<proteinExistence type="predicted"/>
<dbReference type="Gene3D" id="3.40.630.30">
    <property type="match status" value="1"/>
</dbReference>
<reference evidence="2 3" key="1">
    <citation type="submission" date="2021-12" db="EMBL/GenBank/DDBJ databases">
        <title>Genome sequencing of bacteria with rrn-lacking chromosome and rrn-plasmid.</title>
        <authorList>
            <person name="Anda M."/>
            <person name="Iwasaki W."/>
        </authorList>
    </citation>
    <scope>NUCLEOTIDE SEQUENCE [LARGE SCALE GENOMIC DNA]</scope>
    <source>
        <strain evidence="2 3">DSM 100852</strain>
    </source>
</reference>
<protein>
    <submittedName>
        <fullName evidence="2">GNAT family acetyltransferase</fullName>
    </submittedName>
</protein>
<dbReference type="KEGG" id="fax:FUAX_14320"/>
<evidence type="ECO:0000313" key="3">
    <source>
        <dbReference type="Proteomes" id="UP001348817"/>
    </source>
</evidence>
<dbReference type="RefSeq" id="WP_338394225.1">
    <property type="nucleotide sequence ID" value="NZ_AP025314.1"/>
</dbReference>
<sequence>MVTVKKVMSDPEMAESMTIRNSVFLADDQSLANEAFDLASVHFIAYDSQETACGTARWRFVDDQIHLEKFAVLKEYRTKGVGTALVKAVLEDIRSNPHTSGFPIVLACRPESVFVYQKFGFTKNGDPFLDEDQYFIPMIKSE</sequence>
<dbReference type="GO" id="GO:0016747">
    <property type="term" value="F:acyltransferase activity, transferring groups other than amino-acyl groups"/>
    <property type="evidence" value="ECO:0007669"/>
    <property type="project" value="InterPro"/>
</dbReference>
<dbReference type="CDD" id="cd04301">
    <property type="entry name" value="NAT_SF"/>
    <property type="match status" value="1"/>
</dbReference>
<keyword evidence="3" id="KW-1185">Reference proteome</keyword>
<accession>A0AAU9D9N9</accession>
<dbReference type="Pfam" id="PF13673">
    <property type="entry name" value="Acetyltransf_10"/>
    <property type="match status" value="1"/>
</dbReference>
<gene>
    <name evidence="2" type="ORF">FUAX_14320</name>
</gene>
<organism evidence="2 3">
    <name type="scientific">Fulvitalea axinellae</name>
    <dbReference type="NCBI Taxonomy" id="1182444"/>
    <lineage>
        <taxon>Bacteria</taxon>
        <taxon>Pseudomonadati</taxon>
        <taxon>Bacteroidota</taxon>
        <taxon>Cytophagia</taxon>
        <taxon>Cytophagales</taxon>
        <taxon>Persicobacteraceae</taxon>
        <taxon>Fulvitalea</taxon>
    </lineage>
</organism>
<dbReference type="SUPFAM" id="SSF55729">
    <property type="entry name" value="Acyl-CoA N-acyltransferases (Nat)"/>
    <property type="match status" value="1"/>
</dbReference>
<evidence type="ECO:0000259" key="1">
    <source>
        <dbReference type="PROSITE" id="PS51186"/>
    </source>
</evidence>
<feature type="domain" description="N-acetyltransferase" evidence="1">
    <location>
        <begin position="2"/>
        <end position="142"/>
    </location>
</feature>
<name>A0AAU9D9N9_9BACT</name>
<dbReference type="PROSITE" id="PS51186">
    <property type="entry name" value="GNAT"/>
    <property type="match status" value="1"/>
</dbReference>
<evidence type="ECO:0000313" key="2">
    <source>
        <dbReference type="EMBL" id="BDD09000.1"/>
    </source>
</evidence>
<dbReference type="EMBL" id="AP025314">
    <property type="protein sequence ID" value="BDD09000.1"/>
    <property type="molecule type" value="Genomic_DNA"/>
</dbReference>